<evidence type="ECO:0008006" key="4">
    <source>
        <dbReference type="Google" id="ProtNLM"/>
    </source>
</evidence>
<feature type="transmembrane region" description="Helical" evidence="1">
    <location>
        <begin position="18"/>
        <end position="38"/>
    </location>
</feature>
<feature type="transmembrane region" description="Helical" evidence="1">
    <location>
        <begin position="192"/>
        <end position="213"/>
    </location>
</feature>
<evidence type="ECO:0000313" key="3">
    <source>
        <dbReference type="Proteomes" id="UP000624709"/>
    </source>
</evidence>
<dbReference type="InterPro" id="IPR009339">
    <property type="entry name" value="DUF998"/>
</dbReference>
<keyword evidence="1" id="KW-0472">Membrane</keyword>
<dbReference type="EMBL" id="BOMS01000044">
    <property type="protein sequence ID" value="GIE67048.1"/>
    <property type="molecule type" value="Genomic_DNA"/>
</dbReference>
<feature type="transmembrane region" description="Helical" evidence="1">
    <location>
        <begin position="91"/>
        <end position="112"/>
    </location>
</feature>
<accession>A0ABQ4B8P6</accession>
<keyword evidence="3" id="KW-1185">Reference proteome</keyword>
<organism evidence="2 3">
    <name type="scientific">Actinoplanes palleronii</name>
    <dbReference type="NCBI Taxonomy" id="113570"/>
    <lineage>
        <taxon>Bacteria</taxon>
        <taxon>Bacillati</taxon>
        <taxon>Actinomycetota</taxon>
        <taxon>Actinomycetes</taxon>
        <taxon>Micromonosporales</taxon>
        <taxon>Micromonosporaceae</taxon>
        <taxon>Actinoplanes</taxon>
    </lineage>
</organism>
<keyword evidence="1" id="KW-0812">Transmembrane</keyword>
<proteinExistence type="predicted"/>
<name>A0ABQ4B8P6_9ACTN</name>
<evidence type="ECO:0000256" key="1">
    <source>
        <dbReference type="SAM" id="Phobius"/>
    </source>
</evidence>
<sequence>MTTLDRQCSPAVRTTRSLLGYGVLAGPFYVTVSLAQALTRDGFRLDEHAWSLLENGDLGWLQITNFVLTGLMTCAAAVGLRRALPTGHGRFWSPSLLFVYGVSLIGAGAFTADPAQGFPAGTPATTAVSWHGMLHFAMGGIGFLGLIAACLVLGSRFAREGRTTWAWFSRTTGILFLAAFAGIASGSHGPTTLAFVAAVLLAWAWLAAVCLHFHRTAA</sequence>
<feature type="transmembrane region" description="Helical" evidence="1">
    <location>
        <begin position="132"/>
        <end position="153"/>
    </location>
</feature>
<gene>
    <name evidence="2" type="ORF">Apa02nite_031560</name>
</gene>
<dbReference type="Proteomes" id="UP000624709">
    <property type="component" value="Unassembled WGS sequence"/>
</dbReference>
<evidence type="ECO:0000313" key="2">
    <source>
        <dbReference type="EMBL" id="GIE67048.1"/>
    </source>
</evidence>
<dbReference type="Pfam" id="PF06197">
    <property type="entry name" value="DUF998"/>
    <property type="match status" value="1"/>
</dbReference>
<dbReference type="RefSeq" id="WP_203825591.1">
    <property type="nucleotide sequence ID" value="NZ_BAAATY010000037.1"/>
</dbReference>
<feature type="transmembrane region" description="Helical" evidence="1">
    <location>
        <begin position="165"/>
        <end position="186"/>
    </location>
</feature>
<comment type="caution">
    <text evidence="2">The sequence shown here is derived from an EMBL/GenBank/DDBJ whole genome shotgun (WGS) entry which is preliminary data.</text>
</comment>
<protein>
    <recommendedName>
        <fullName evidence="4">DUF998 domain-containing protein</fullName>
    </recommendedName>
</protein>
<keyword evidence="1" id="KW-1133">Transmembrane helix</keyword>
<reference evidence="2 3" key="1">
    <citation type="submission" date="2021-01" db="EMBL/GenBank/DDBJ databases">
        <title>Whole genome shotgun sequence of Actinoplanes palleronii NBRC 14916.</title>
        <authorList>
            <person name="Komaki H."/>
            <person name="Tamura T."/>
        </authorList>
    </citation>
    <scope>NUCLEOTIDE SEQUENCE [LARGE SCALE GENOMIC DNA]</scope>
    <source>
        <strain evidence="2 3">NBRC 14916</strain>
    </source>
</reference>
<feature type="transmembrane region" description="Helical" evidence="1">
    <location>
        <begin position="58"/>
        <end position="79"/>
    </location>
</feature>